<dbReference type="Pfam" id="PF04433">
    <property type="entry name" value="SWIRM"/>
    <property type="match status" value="1"/>
</dbReference>
<protein>
    <recommendedName>
        <fullName evidence="17">SWI/SNF complex protein</fullName>
    </recommendedName>
</protein>
<feature type="compositionally biased region" description="Basic and acidic residues" evidence="9">
    <location>
        <begin position="392"/>
        <end position="412"/>
    </location>
</feature>
<evidence type="ECO:0000259" key="11">
    <source>
        <dbReference type="PROSITE" id="PS50172"/>
    </source>
</evidence>
<feature type="compositionally biased region" description="Polar residues" evidence="9">
    <location>
        <begin position="272"/>
        <end position="292"/>
    </location>
</feature>
<dbReference type="PROSITE" id="PS50934">
    <property type="entry name" value="SWIRM"/>
    <property type="match status" value="1"/>
</dbReference>
<evidence type="ECO:0000259" key="14">
    <source>
        <dbReference type="PROSITE" id="PS52032"/>
    </source>
</evidence>
<dbReference type="OrthoDB" id="118550at2759"/>
<reference evidence="15" key="1">
    <citation type="journal article" date="2020" name="Fungal Divers.">
        <title>Resolving the Mortierellaceae phylogeny through synthesis of multi-gene phylogenetics and phylogenomics.</title>
        <authorList>
            <person name="Vandepol N."/>
            <person name="Liber J."/>
            <person name="Desiro A."/>
            <person name="Na H."/>
            <person name="Kennedy M."/>
            <person name="Barry K."/>
            <person name="Grigoriev I.V."/>
            <person name="Miller A.N."/>
            <person name="O'Donnell K."/>
            <person name="Stajich J.E."/>
            <person name="Bonito G."/>
        </authorList>
    </citation>
    <scope>NUCLEOTIDE SEQUENCE</scope>
    <source>
        <strain evidence="15">NRRL 6426</strain>
    </source>
</reference>
<keyword evidence="2" id="KW-0863">Zinc-finger</keyword>
<keyword evidence="7" id="KW-0539">Nucleus</keyword>
<evidence type="ECO:0000256" key="7">
    <source>
        <dbReference type="ARBA" id="ARBA00023242"/>
    </source>
</evidence>
<evidence type="ECO:0000256" key="8">
    <source>
        <dbReference type="SAM" id="Coils"/>
    </source>
</evidence>
<keyword evidence="5" id="KW-0238">DNA-binding</keyword>
<dbReference type="SMART" id="SM00717">
    <property type="entry name" value="SANT"/>
    <property type="match status" value="1"/>
</dbReference>
<dbReference type="Pfam" id="PF00569">
    <property type="entry name" value="ZZ"/>
    <property type="match status" value="1"/>
</dbReference>
<dbReference type="InterPro" id="IPR009057">
    <property type="entry name" value="Homeodomain-like_sf"/>
</dbReference>
<organism evidence="15 16">
    <name type="scientific">Linnemannia schmuckeri</name>
    <dbReference type="NCBI Taxonomy" id="64567"/>
    <lineage>
        <taxon>Eukaryota</taxon>
        <taxon>Fungi</taxon>
        <taxon>Fungi incertae sedis</taxon>
        <taxon>Mucoromycota</taxon>
        <taxon>Mortierellomycotina</taxon>
        <taxon>Mortierellomycetes</taxon>
        <taxon>Mortierellales</taxon>
        <taxon>Mortierellaceae</taxon>
        <taxon>Linnemannia</taxon>
    </lineage>
</organism>
<dbReference type="SMART" id="SM00291">
    <property type="entry name" value="ZnF_ZZ"/>
    <property type="match status" value="1"/>
</dbReference>
<dbReference type="FunFam" id="1.10.10.60:FF:000014">
    <property type="entry name" value="SWI/SNF complex subunit SMARCC2 isoform C"/>
    <property type="match status" value="1"/>
</dbReference>
<gene>
    <name evidence="15" type="ORF">BG015_006113</name>
</gene>
<dbReference type="PANTHER" id="PTHR12802">
    <property type="entry name" value="SWI/SNF COMPLEX-RELATED"/>
    <property type="match status" value="1"/>
</dbReference>
<dbReference type="PANTHER" id="PTHR12802:SF41">
    <property type="entry name" value="BRAHMA ASSOCIATED PROTEIN 155 KDA"/>
    <property type="match status" value="1"/>
</dbReference>
<feature type="compositionally biased region" description="Basic and acidic residues" evidence="9">
    <location>
        <begin position="295"/>
        <end position="307"/>
    </location>
</feature>
<dbReference type="AlphaFoldDB" id="A0A9P5S2F2"/>
<evidence type="ECO:0000256" key="4">
    <source>
        <dbReference type="ARBA" id="ARBA00023015"/>
    </source>
</evidence>
<feature type="region of interest" description="Disordered" evidence="9">
    <location>
        <begin position="375"/>
        <end position="437"/>
    </location>
</feature>
<evidence type="ECO:0000256" key="1">
    <source>
        <dbReference type="ARBA" id="ARBA00022723"/>
    </source>
</evidence>
<keyword evidence="16" id="KW-1185">Reference proteome</keyword>
<dbReference type="GO" id="GO:0042393">
    <property type="term" value="F:histone binding"/>
    <property type="evidence" value="ECO:0007669"/>
    <property type="project" value="TreeGrafter"/>
</dbReference>
<keyword evidence="8" id="KW-0175">Coiled coil</keyword>
<comment type="caution">
    <text evidence="15">The sequence shown here is derived from an EMBL/GenBank/DDBJ whole genome shotgun (WGS) entry which is preliminary data.</text>
</comment>
<keyword evidence="3" id="KW-0862">Zinc</keyword>
<dbReference type="PROSITE" id="PS50172">
    <property type="entry name" value="BRCT"/>
    <property type="match status" value="1"/>
</dbReference>
<dbReference type="InterPro" id="IPR036420">
    <property type="entry name" value="BRCT_dom_sf"/>
</dbReference>
<dbReference type="InterPro" id="IPR049898">
    <property type="entry name" value="MARR_BRCT_CHROMO"/>
</dbReference>
<dbReference type="InterPro" id="IPR036388">
    <property type="entry name" value="WH-like_DNA-bd_sf"/>
</dbReference>
<dbReference type="SUPFAM" id="SSF46689">
    <property type="entry name" value="Homeodomain-like"/>
    <property type="match status" value="2"/>
</dbReference>
<dbReference type="Proteomes" id="UP000748756">
    <property type="component" value="Unassembled WGS sequence"/>
</dbReference>
<feature type="region of interest" description="Disordered" evidence="9">
    <location>
        <begin position="803"/>
        <end position="845"/>
    </location>
</feature>
<feature type="region of interest" description="Disordered" evidence="9">
    <location>
        <begin position="968"/>
        <end position="1018"/>
    </location>
</feature>
<dbReference type="Pfam" id="PF16496">
    <property type="entry name" value="SWIRM-assoc_2"/>
    <property type="match status" value="1"/>
</dbReference>
<evidence type="ECO:0000313" key="16">
    <source>
        <dbReference type="Proteomes" id="UP000748756"/>
    </source>
</evidence>
<dbReference type="PROSITE" id="PS52032">
    <property type="entry name" value="MARR_BRCT_CHROMO"/>
    <property type="match status" value="1"/>
</dbReference>
<dbReference type="GO" id="GO:0008270">
    <property type="term" value="F:zinc ion binding"/>
    <property type="evidence" value="ECO:0007669"/>
    <property type="project" value="UniProtKB-KW"/>
</dbReference>
<dbReference type="Gene3D" id="3.40.50.10190">
    <property type="entry name" value="BRCT domain"/>
    <property type="match status" value="1"/>
</dbReference>
<dbReference type="InterPro" id="IPR017884">
    <property type="entry name" value="SANT_dom"/>
</dbReference>
<dbReference type="GO" id="GO:0003677">
    <property type="term" value="F:DNA binding"/>
    <property type="evidence" value="ECO:0007669"/>
    <property type="project" value="UniProtKB-KW"/>
</dbReference>
<dbReference type="PROSITE" id="PS50090">
    <property type="entry name" value="MYB_LIKE"/>
    <property type="match status" value="1"/>
</dbReference>
<dbReference type="SUPFAM" id="SSF57850">
    <property type="entry name" value="RING/U-box"/>
    <property type="match status" value="1"/>
</dbReference>
<dbReference type="GO" id="GO:0045893">
    <property type="term" value="P:positive regulation of DNA-templated transcription"/>
    <property type="evidence" value="ECO:0007669"/>
    <property type="project" value="TreeGrafter"/>
</dbReference>
<accession>A0A9P5S2F2</accession>
<dbReference type="InterPro" id="IPR000433">
    <property type="entry name" value="Znf_ZZ"/>
</dbReference>
<evidence type="ECO:0000256" key="2">
    <source>
        <dbReference type="ARBA" id="ARBA00022771"/>
    </source>
</evidence>
<dbReference type="InterPro" id="IPR041984">
    <property type="entry name" value="Rsc8/Ssr1/Ssr2_ZZ"/>
</dbReference>
<dbReference type="InterPro" id="IPR001357">
    <property type="entry name" value="BRCT_dom"/>
</dbReference>
<feature type="compositionally biased region" description="Low complexity" evidence="9">
    <location>
        <begin position="978"/>
        <end position="994"/>
    </location>
</feature>
<evidence type="ECO:0000256" key="5">
    <source>
        <dbReference type="ARBA" id="ARBA00023125"/>
    </source>
</evidence>
<dbReference type="PROSITE" id="PS51293">
    <property type="entry name" value="SANT"/>
    <property type="match status" value="1"/>
</dbReference>
<feature type="domain" description="SWIRM" evidence="12">
    <location>
        <begin position="457"/>
        <end position="554"/>
    </location>
</feature>
<evidence type="ECO:0000259" key="10">
    <source>
        <dbReference type="PROSITE" id="PS50090"/>
    </source>
</evidence>
<evidence type="ECO:0000256" key="6">
    <source>
        <dbReference type="ARBA" id="ARBA00023163"/>
    </source>
</evidence>
<evidence type="ECO:0000259" key="12">
    <source>
        <dbReference type="PROSITE" id="PS50934"/>
    </source>
</evidence>
<dbReference type="CDD" id="cd02336">
    <property type="entry name" value="ZZ_RSC8"/>
    <property type="match status" value="1"/>
</dbReference>
<feature type="domain" description="Chromo" evidence="14">
    <location>
        <begin position="1"/>
        <end position="284"/>
    </location>
</feature>
<proteinExistence type="predicted"/>
<evidence type="ECO:0000256" key="9">
    <source>
        <dbReference type="SAM" id="MobiDB-lite"/>
    </source>
</evidence>
<dbReference type="Pfam" id="PF16495">
    <property type="entry name" value="SWIRM-assoc_1"/>
    <property type="match status" value="1"/>
</dbReference>
<dbReference type="EMBL" id="JAAAUQ010000287">
    <property type="protein sequence ID" value="KAF9151869.1"/>
    <property type="molecule type" value="Genomic_DNA"/>
</dbReference>
<feature type="coiled-coil region" evidence="8">
    <location>
        <begin position="889"/>
        <end position="926"/>
    </location>
</feature>
<keyword evidence="6" id="KW-0804">Transcription</keyword>
<feature type="region of interest" description="Disordered" evidence="9">
    <location>
        <begin position="266"/>
        <end position="351"/>
    </location>
</feature>
<evidence type="ECO:0000259" key="13">
    <source>
        <dbReference type="PROSITE" id="PS51293"/>
    </source>
</evidence>
<dbReference type="Gene3D" id="1.10.10.10">
    <property type="entry name" value="Winged helix-like DNA-binding domain superfamily/Winged helix DNA-binding domain"/>
    <property type="match status" value="1"/>
</dbReference>
<feature type="domain" description="SANT" evidence="13">
    <location>
        <begin position="687"/>
        <end position="738"/>
    </location>
</feature>
<feature type="compositionally biased region" description="Low complexity" evidence="9">
    <location>
        <begin position="579"/>
        <end position="591"/>
    </location>
</feature>
<dbReference type="GO" id="GO:0016514">
    <property type="term" value="C:SWI/SNF complex"/>
    <property type="evidence" value="ECO:0007669"/>
    <property type="project" value="TreeGrafter"/>
</dbReference>
<dbReference type="InterPro" id="IPR032450">
    <property type="entry name" value="SMARCC_N"/>
</dbReference>
<feature type="domain" description="BRCT" evidence="11">
    <location>
        <begin position="140"/>
        <end position="219"/>
    </location>
</feature>
<evidence type="ECO:0000313" key="15">
    <source>
        <dbReference type="EMBL" id="KAF9151869.1"/>
    </source>
</evidence>
<keyword evidence="1" id="KW-0479">Metal-binding</keyword>
<keyword evidence="4" id="KW-0805">Transcription regulation</keyword>
<dbReference type="Gene3D" id="1.10.10.60">
    <property type="entry name" value="Homeodomain-like"/>
    <property type="match status" value="1"/>
</dbReference>
<dbReference type="SUPFAM" id="SSF52113">
    <property type="entry name" value="BRCT domain"/>
    <property type="match status" value="1"/>
</dbReference>
<evidence type="ECO:0000256" key="3">
    <source>
        <dbReference type="ARBA" id="ARBA00022833"/>
    </source>
</evidence>
<dbReference type="InterPro" id="IPR001005">
    <property type="entry name" value="SANT/Myb"/>
</dbReference>
<dbReference type="InterPro" id="IPR007526">
    <property type="entry name" value="SWIRM"/>
</dbReference>
<dbReference type="Pfam" id="PF00249">
    <property type="entry name" value="Myb_DNA-binding"/>
    <property type="match status" value="1"/>
</dbReference>
<name>A0A9P5S2F2_9FUNG</name>
<feature type="region of interest" description="Disordered" evidence="9">
    <location>
        <begin position="573"/>
        <end position="594"/>
    </location>
</feature>
<feature type="domain" description="Myb-like" evidence="10">
    <location>
        <begin position="691"/>
        <end position="734"/>
    </location>
</feature>
<dbReference type="CDD" id="cd00167">
    <property type="entry name" value="SANT"/>
    <property type="match status" value="1"/>
</dbReference>
<sequence length="1018" mass="113070">MTARRKSGGADFKFYEAPSTIAQFERIKDDLSRDLHKSRPGSDVTITAKDLAQFVHALQQFQEDVLGSNSTQHLPTARPARIPAKIFRSETITTESPLYKALKAAYEYRLAQGWRRWDLGSMARKTPNIELVAHIRNHLVSEGVIKNPIVAFDSSVPEDERERLEASLERLGGTSTNDIQHATHVVHHSSEELESPEGEEWLRTLEKKDGKVLVHYWYYPDSYDEWLLETTSEFMDPEPVPEHSGAWSISTRWIRDSDKYNEWMNEEDYEPSSDQNSDQESAAGSPAPSTQRFGGKRDNSEKAESLPKRVKRSSSLTPLDIQPDHPGLQVVSLEDNAPRGRGSKKNEYEPIVGGELANIPVHPSDQMIAPLAAESSREIATGSDGNAEPMDLDAKNEETNTKAEADSSKDQDTNETASLEQDAAVPKSTDASTLAEEERLRLEEEASRYLSQQTQEVIIPSYSAWFSLSKIHEIEQKSLPEFFTLKNRNKSPSVYKEYRDFMVNTYRLNPAEYLTVTACRRNLAGDVCAIIRVHALLEQWGLINYQVDPDTRPSTVGPSFVGSFRVTADTPKGFQPFQPSTSSPATTKPTADFATPGATKVDINLALRRNIYTPGPTPVASESDETAEKRQQFNCFTCGNDCTKNRYHSIKTRNFELCSNCYLEGRFPSTMSSGDFIRFQSQSYKQSSDEPWTDQETLLLLEGLELYDEDWNLVAEHVGTRGREQCILHFLQLPIEDPYLGGKTERDLESFQHNRVPFSESENPVMSVVAFLASVVNPGVAAAAAQSALKELALATKSAKMEAEQAERSSVSQSKPTDDKGESSEAMDVDTDTDKATGVKDEDAMTGRDIAGIPRSTLEKAAAAALGSAAVKAKSLADYEEREIQRLVTVVVEMQLKKLELKLQQFEELENVLDMEKGELERQRQQLYLDRLAMKKSIMSMQEKMILARQTGNPQVFASVTVPPGGVGGTGMSFQSDSSSTALPASTTTSTSTPQHGEGVGPLSRDKDTEGVVMLPLP</sequence>
<evidence type="ECO:0008006" key="17">
    <source>
        <dbReference type="Google" id="ProtNLM"/>
    </source>
</evidence>
<dbReference type="InterPro" id="IPR032451">
    <property type="entry name" value="SMARCC_C"/>
</dbReference>
<feature type="compositionally biased region" description="Basic and acidic residues" evidence="9">
    <location>
        <begin position="832"/>
        <end position="845"/>
    </location>
</feature>
<dbReference type="FunFam" id="1.10.10.10:FF:000020">
    <property type="entry name" value="SWI/SNF complex subunit SMARCC2 isoform c"/>
    <property type="match status" value="1"/>
</dbReference>